<reference evidence="2 3" key="1">
    <citation type="submission" date="2019-06" db="EMBL/GenBank/DDBJ databases">
        <title>Genomic Encyclopedia of Type Strains, Phase IV (KMG-V): Genome sequencing to study the core and pangenomes of soil and plant-associated prokaryotes.</title>
        <authorList>
            <person name="Whitman W."/>
        </authorList>
    </citation>
    <scope>NUCLEOTIDE SEQUENCE [LARGE SCALE GENOMIC DNA]</scope>
    <source>
        <strain evidence="2 3">BR 11865</strain>
    </source>
</reference>
<gene>
    <name evidence="2" type="ORF">FBZ88_104167</name>
</gene>
<dbReference type="Pfam" id="PF11739">
    <property type="entry name" value="YdbH-like"/>
    <property type="match status" value="1"/>
</dbReference>
<feature type="region of interest" description="Disordered" evidence="1">
    <location>
        <begin position="1"/>
        <end position="23"/>
    </location>
</feature>
<sequence length="868" mass="88457">MSMPPLRPPPGMRPPNLRAPKAKRRMTPGVWRLPSWRAALRGWRWPISFKAGLPPWGARWLWGLVPVTLTIAGGILAGRLILPATAEQRLKAALVEAGFADAQVTVRHAGWGWLEAGVRLQPGLEADTVLVTFAGLVPWGRPARLALTGVSLDAGHLDGQALARLTDLPIDHVDIGSAQLIHGDWSMPLALHATLDHRAGDGAEAGAWQGQAVMEPAAGWPALAVTVSLTRTSDGPALRLAAAPGATPMVSGTLAAGPNGTAKAELTVTDLRVRDWGGPISAHLAAQGGGDHWTVSATAETPDAHLALEGAKPWTGIQGIGTQGTGMQATMPPAPWGLTLRARGAGTWSGEGLLTVAGTGEGRALAVTVAAEGMTAPELPLMAAFLNGGGNLTPEGDGAWRLDLTRAAQLGGRLRDGQGTPVSVGWDPGADGHLAVAWRGGWGKERRGHAEAQGALVGRLGPAATPLVAGGTTGLHIAADWDAGGLSALEASAASVEAPVLLGGTLEGAHLSAGFDRANRANPWQLTLDGGRVAGTMLPPLALAVTLSGDPAATLTLAGQARGLGTPLVLGLSGHWTGAEKRGEAAAVLEPLTLSNVPDLSRLLPGAGLAGPIQGLGTVAGRAHLSWEQGHLTGSGEVRAGAVSLAGPSLAIDGLKGAVALDGLFPLHSPPAQHIEAKAVRAALALEDVGLDFQLADGRVLLQGGDLAWAGGHVHLSPEEGGGFSATAAGVDLAQALPAWTAAGYTLQGKLAGRLLGRFDGMAPVLAYGGLQAEAPGHIGYADTTGAGVPVVLNPDHNGKVALVTRALADYDYQALTLEPKGPILTDPRARLLLRGVNPGFYGGYPVDLDLELDAGDLSGTGASERRQ</sequence>
<proteinExistence type="predicted"/>
<name>A0A560G594_9PROT</name>
<accession>A0A560G594</accession>
<feature type="compositionally biased region" description="Pro residues" evidence="1">
    <location>
        <begin position="1"/>
        <end position="13"/>
    </location>
</feature>
<organism evidence="2 3">
    <name type="scientific">Nitrospirillum amazonense</name>
    <dbReference type="NCBI Taxonomy" id="28077"/>
    <lineage>
        <taxon>Bacteria</taxon>
        <taxon>Pseudomonadati</taxon>
        <taxon>Pseudomonadota</taxon>
        <taxon>Alphaproteobacteria</taxon>
        <taxon>Rhodospirillales</taxon>
        <taxon>Azospirillaceae</taxon>
        <taxon>Nitrospirillum</taxon>
    </lineage>
</organism>
<comment type="caution">
    <text evidence="2">The sequence shown here is derived from an EMBL/GenBank/DDBJ whole genome shotgun (WGS) entry which is preliminary data.</text>
</comment>
<protein>
    <submittedName>
        <fullName evidence="2">Dicarboxylate transport</fullName>
    </submittedName>
</protein>
<dbReference type="EMBL" id="VITO01000004">
    <property type="protein sequence ID" value="TWB29002.1"/>
    <property type="molecule type" value="Genomic_DNA"/>
</dbReference>
<dbReference type="Proteomes" id="UP000316545">
    <property type="component" value="Unassembled WGS sequence"/>
</dbReference>
<evidence type="ECO:0000313" key="3">
    <source>
        <dbReference type="Proteomes" id="UP000316545"/>
    </source>
</evidence>
<keyword evidence="3" id="KW-1185">Reference proteome</keyword>
<dbReference type="AlphaFoldDB" id="A0A560G594"/>
<evidence type="ECO:0000256" key="1">
    <source>
        <dbReference type="SAM" id="MobiDB-lite"/>
    </source>
</evidence>
<evidence type="ECO:0000313" key="2">
    <source>
        <dbReference type="EMBL" id="TWB29002.1"/>
    </source>
</evidence>
<dbReference type="InterPro" id="IPR021730">
    <property type="entry name" value="YdbH"/>
</dbReference>